<dbReference type="InterPro" id="IPR050425">
    <property type="entry name" value="NAD(P)_dehydrat-like"/>
</dbReference>
<organism evidence="5 6">
    <name type="scientific">Turnera subulata</name>
    <dbReference type="NCBI Taxonomy" id="218843"/>
    <lineage>
        <taxon>Eukaryota</taxon>
        <taxon>Viridiplantae</taxon>
        <taxon>Streptophyta</taxon>
        <taxon>Embryophyta</taxon>
        <taxon>Tracheophyta</taxon>
        <taxon>Spermatophyta</taxon>
        <taxon>Magnoliopsida</taxon>
        <taxon>eudicotyledons</taxon>
        <taxon>Gunneridae</taxon>
        <taxon>Pentapetalae</taxon>
        <taxon>rosids</taxon>
        <taxon>fabids</taxon>
        <taxon>Malpighiales</taxon>
        <taxon>Passifloraceae</taxon>
        <taxon>Turnera</taxon>
    </lineage>
</organism>
<accession>A0A9Q0FM48</accession>
<dbReference type="EMBL" id="JAKUCV010004980">
    <property type="protein sequence ID" value="KAJ4833259.1"/>
    <property type="molecule type" value="Genomic_DNA"/>
</dbReference>
<dbReference type="OrthoDB" id="2735536at2759"/>
<evidence type="ECO:0000256" key="2">
    <source>
        <dbReference type="ARBA" id="ARBA00023002"/>
    </source>
</evidence>
<comment type="similarity">
    <text evidence="3">Belongs to the 3-beta-HSD family.</text>
</comment>
<dbReference type="InterPro" id="IPR036291">
    <property type="entry name" value="NAD(P)-bd_dom_sf"/>
</dbReference>
<proteinExistence type="inferred from homology"/>
<evidence type="ECO:0000313" key="5">
    <source>
        <dbReference type="EMBL" id="KAJ4833259.1"/>
    </source>
</evidence>
<dbReference type="PANTHER" id="PTHR10366:SF589">
    <property type="entry name" value="CINNAMOYL-COA REDUCTASE-LIKE SNL6"/>
    <property type="match status" value="1"/>
</dbReference>
<dbReference type="InterPro" id="IPR002225">
    <property type="entry name" value="3Beta_OHSteriod_DH/Estase"/>
</dbReference>
<protein>
    <recommendedName>
        <fullName evidence="4">3-beta hydroxysteroid dehydrogenase/isomerase domain-containing protein</fullName>
    </recommendedName>
</protein>
<evidence type="ECO:0000256" key="1">
    <source>
        <dbReference type="ARBA" id="ARBA00022857"/>
    </source>
</evidence>
<evidence type="ECO:0000259" key="4">
    <source>
        <dbReference type="Pfam" id="PF01073"/>
    </source>
</evidence>
<dbReference type="GO" id="GO:0006694">
    <property type="term" value="P:steroid biosynthetic process"/>
    <property type="evidence" value="ECO:0007669"/>
    <property type="project" value="InterPro"/>
</dbReference>
<sequence length="375" mass="41530">MTTSNLLHLPPRKTFHDISIYSMLQYAAIKREMENMVSSNLLPVQGFGLEGKHCRAKVFSSCLNAREKQLICVTSGNSFLGSCIVKELLARGYLVRVTIQNQEDFEGIKLLMTDEEINKLESIVVAKMHDLESLCNAFSGCHAVFHTSSFIDPHGVTGYSEQMAFSETEGAKNVIEACGSAAYVRRCIFTSSLLAAIWPDGNLDMVIDESSWSNQDFCRDNKLWLALGKTGAEKAAWSKSKELKVKLVTLCPGLLMATSFPYAHEQTSMPYLKGGSVMLRRGVLAISDVKKVAEAHVQVYEAMDYGACGRYFCFQKVVSRLDDAIALENELKMHGLLSRERNGHSVEATEEIKSNLSNSKIAKLLLQASCRLSGK</sequence>
<dbReference type="PANTHER" id="PTHR10366">
    <property type="entry name" value="NAD DEPENDENT EPIMERASE/DEHYDRATASE"/>
    <property type="match status" value="1"/>
</dbReference>
<keyword evidence="2 3" id="KW-0560">Oxidoreductase</keyword>
<dbReference type="AlphaFoldDB" id="A0A9Q0FM48"/>
<dbReference type="GO" id="GO:0016616">
    <property type="term" value="F:oxidoreductase activity, acting on the CH-OH group of donors, NAD or NADP as acceptor"/>
    <property type="evidence" value="ECO:0007669"/>
    <property type="project" value="InterPro"/>
</dbReference>
<keyword evidence="1" id="KW-0521">NADP</keyword>
<comment type="caution">
    <text evidence="5">The sequence shown here is derived from an EMBL/GenBank/DDBJ whole genome shotgun (WGS) entry which is preliminary data.</text>
</comment>
<name>A0A9Q0FM48_9ROSI</name>
<evidence type="ECO:0000313" key="6">
    <source>
        <dbReference type="Proteomes" id="UP001141552"/>
    </source>
</evidence>
<evidence type="ECO:0000256" key="3">
    <source>
        <dbReference type="RuleBase" id="RU004475"/>
    </source>
</evidence>
<reference evidence="5" key="2">
    <citation type="journal article" date="2023" name="Plants (Basel)">
        <title>Annotation of the Turnera subulata (Passifloraceae) Draft Genome Reveals the S-Locus Evolved after the Divergence of Turneroideae from Passifloroideae in a Stepwise Manner.</title>
        <authorList>
            <person name="Henning P.M."/>
            <person name="Roalson E.H."/>
            <person name="Mir W."/>
            <person name="McCubbin A.G."/>
            <person name="Shore J.S."/>
        </authorList>
    </citation>
    <scope>NUCLEOTIDE SEQUENCE</scope>
    <source>
        <strain evidence="5">F60SS</strain>
    </source>
</reference>
<feature type="domain" description="3-beta hydroxysteroid dehydrogenase/isomerase" evidence="4">
    <location>
        <begin position="73"/>
        <end position="207"/>
    </location>
</feature>
<dbReference type="SUPFAM" id="SSF51735">
    <property type="entry name" value="NAD(P)-binding Rossmann-fold domains"/>
    <property type="match status" value="1"/>
</dbReference>
<gene>
    <name evidence="5" type="ORF">Tsubulata_005093</name>
</gene>
<keyword evidence="6" id="KW-1185">Reference proteome</keyword>
<dbReference type="Proteomes" id="UP001141552">
    <property type="component" value="Unassembled WGS sequence"/>
</dbReference>
<dbReference type="Pfam" id="PF01073">
    <property type="entry name" value="3Beta_HSD"/>
    <property type="match status" value="1"/>
</dbReference>
<reference evidence="5" key="1">
    <citation type="submission" date="2022-02" db="EMBL/GenBank/DDBJ databases">
        <authorList>
            <person name="Henning P.M."/>
            <person name="McCubbin A.G."/>
            <person name="Shore J.S."/>
        </authorList>
    </citation>
    <scope>NUCLEOTIDE SEQUENCE</scope>
    <source>
        <strain evidence="5">F60SS</strain>
        <tissue evidence="5">Leaves</tissue>
    </source>
</reference>
<dbReference type="Gene3D" id="3.40.50.720">
    <property type="entry name" value="NAD(P)-binding Rossmann-like Domain"/>
    <property type="match status" value="1"/>
</dbReference>